<dbReference type="AlphaFoldDB" id="A0AAE9W9K8"/>
<accession>A0AAE9W9K8</accession>
<proteinExistence type="predicted"/>
<dbReference type="KEGG" id="som:SOMG_02060"/>
<dbReference type="GO" id="GO:0005634">
    <property type="term" value="C:nucleus"/>
    <property type="evidence" value="ECO:0007669"/>
    <property type="project" value="TreeGrafter"/>
</dbReference>
<dbReference type="SUPFAM" id="SSF52317">
    <property type="entry name" value="Class I glutamine amidotransferase-like"/>
    <property type="match status" value="1"/>
</dbReference>
<dbReference type="GO" id="GO:0005829">
    <property type="term" value="C:cytosol"/>
    <property type="evidence" value="ECO:0007669"/>
    <property type="project" value="TreeGrafter"/>
</dbReference>
<feature type="domain" description="Glutamine amidotransferase" evidence="1">
    <location>
        <begin position="60"/>
        <end position="200"/>
    </location>
</feature>
<dbReference type="InterPro" id="IPR029062">
    <property type="entry name" value="Class_I_gatase-like"/>
</dbReference>
<organism evidence="2 3">
    <name type="scientific">Schizosaccharomyces osmophilus</name>
    <dbReference type="NCBI Taxonomy" id="2545709"/>
    <lineage>
        <taxon>Eukaryota</taxon>
        <taxon>Fungi</taxon>
        <taxon>Dikarya</taxon>
        <taxon>Ascomycota</taxon>
        <taxon>Taphrinomycotina</taxon>
        <taxon>Schizosaccharomycetes</taxon>
        <taxon>Schizosaccharomycetales</taxon>
        <taxon>Schizosaccharomycetaceae</taxon>
        <taxon>Schizosaccharomyces</taxon>
    </lineage>
</organism>
<protein>
    <submittedName>
        <fullName evidence="2">Class I glutamine amidotransferase family protein, conserved protein</fullName>
    </submittedName>
</protein>
<evidence type="ECO:0000313" key="3">
    <source>
        <dbReference type="Proteomes" id="UP001212411"/>
    </source>
</evidence>
<dbReference type="EMBL" id="CP115611">
    <property type="protein sequence ID" value="WBW71709.1"/>
    <property type="molecule type" value="Genomic_DNA"/>
</dbReference>
<dbReference type="PANTHER" id="PTHR42695:SF5">
    <property type="entry name" value="GLUTAMINE AMIDOTRANSFERASE YLR126C-RELATED"/>
    <property type="match status" value="1"/>
</dbReference>
<dbReference type="PANTHER" id="PTHR42695">
    <property type="entry name" value="GLUTAMINE AMIDOTRANSFERASE YLR126C-RELATED"/>
    <property type="match status" value="1"/>
</dbReference>
<dbReference type="InterPro" id="IPR044992">
    <property type="entry name" value="ChyE-like"/>
</dbReference>
<dbReference type="Pfam" id="PF00117">
    <property type="entry name" value="GATase"/>
    <property type="match status" value="1"/>
</dbReference>
<evidence type="ECO:0000259" key="1">
    <source>
        <dbReference type="Pfam" id="PF00117"/>
    </source>
</evidence>
<reference evidence="2 3" key="1">
    <citation type="journal article" date="2023" name="G3 (Bethesda)">
        <title>A high-quality reference genome for the fission yeast Schizosaccharomyces osmophilus.</title>
        <authorList>
            <person name="Jia G.S."/>
            <person name="Zhang W.C."/>
            <person name="Liang Y."/>
            <person name="Liu X.H."/>
            <person name="Rhind N."/>
            <person name="Pidoux A."/>
            <person name="Brysch-Herzberg M."/>
            <person name="Du L.L."/>
        </authorList>
    </citation>
    <scope>NUCLEOTIDE SEQUENCE [LARGE SCALE GENOMIC DNA]</scope>
    <source>
        <strain evidence="2 3">CBS 15793</strain>
    </source>
</reference>
<dbReference type="Gene3D" id="3.40.50.880">
    <property type="match status" value="1"/>
</dbReference>
<evidence type="ECO:0000313" key="2">
    <source>
        <dbReference type="EMBL" id="WBW71709.1"/>
    </source>
</evidence>
<dbReference type="GeneID" id="80875542"/>
<gene>
    <name evidence="2" type="ORF">SOMG_02060</name>
</gene>
<dbReference type="InterPro" id="IPR017926">
    <property type="entry name" value="GATASE"/>
</dbReference>
<keyword evidence="3" id="KW-1185">Reference proteome</keyword>
<dbReference type="Proteomes" id="UP001212411">
    <property type="component" value="Chromosome 1"/>
</dbReference>
<name>A0AAE9W9K8_9SCHI</name>
<dbReference type="RefSeq" id="XP_056035952.1">
    <property type="nucleotide sequence ID" value="XM_056180853.1"/>
</dbReference>
<keyword evidence="2" id="KW-0315">Glutamine amidotransferase</keyword>
<dbReference type="CDD" id="cd01741">
    <property type="entry name" value="GATase1_1"/>
    <property type="match status" value="1"/>
</dbReference>
<sequence>MKYKIAIFNADLPMASVTQKYGDYAHMFENMFTRAAATYNSSLEFIFNTYYVYKEDVYPSEEQLGDLDAIVITGSKFYAGDDVPWINKLTEVVKKIINNYNKIKVLGVCFGHQIIGRAFGSSIIANPNGWEIAPYELQLTETGKRVFAKDSVTIHQMHQDIVREIPNGFELLASTKTCSNQAFLKGQQVLSFQGHPEFSKDVVQAMASTRFDNGLFTKEQFSDAENRLQKDTDTSLFEQIIIKFVMGNLIT</sequence>
<dbReference type="PROSITE" id="PS51273">
    <property type="entry name" value="GATASE_TYPE_1"/>
    <property type="match status" value="1"/>
</dbReference>